<evidence type="ECO:0000313" key="3">
    <source>
        <dbReference type="EMBL" id="MFC5140190.1"/>
    </source>
</evidence>
<accession>A0ABV9ZIS7</accession>
<evidence type="ECO:0000313" key="4">
    <source>
        <dbReference type="Proteomes" id="UP001596175"/>
    </source>
</evidence>
<dbReference type="RefSeq" id="WP_378022356.1">
    <property type="nucleotide sequence ID" value="NZ_JBHSKG010000009.1"/>
</dbReference>
<dbReference type="Gene3D" id="3.30.300.30">
    <property type="match status" value="1"/>
</dbReference>
<keyword evidence="4" id="KW-1185">Reference proteome</keyword>
<dbReference type="EMBL" id="JBHSKG010000009">
    <property type="protein sequence ID" value="MFC5140190.1"/>
    <property type="molecule type" value="Genomic_DNA"/>
</dbReference>
<dbReference type="InterPro" id="IPR050237">
    <property type="entry name" value="ATP-dep_AMP-bd_enzyme"/>
</dbReference>
<dbReference type="PANTHER" id="PTHR43767">
    <property type="entry name" value="LONG-CHAIN-FATTY-ACID--COA LIGASE"/>
    <property type="match status" value="1"/>
</dbReference>
<comment type="caution">
    <text evidence="3">The sequence shown here is derived from an EMBL/GenBank/DDBJ whole genome shotgun (WGS) entry which is preliminary data.</text>
</comment>
<reference evidence="4" key="1">
    <citation type="journal article" date="2019" name="Int. J. Syst. Evol. Microbiol.">
        <title>The Global Catalogue of Microorganisms (GCM) 10K type strain sequencing project: providing services to taxonomists for standard genome sequencing and annotation.</title>
        <authorList>
            <consortium name="The Broad Institute Genomics Platform"/>
            <consortium name="The Broad Institute Genome Sequencing Center for Infectious Disease"/>
            <person name="Wu L."/>
            <person name="Ma J."/>
        </authorList>
    </citation>
    <scope>NUCLEOTIDE SEQUENCE [LARGE SCALE GENOMIC DNA]</scope>
    <source>
        <strain evidence="4">XZYJ18</strain>
    </source>
</reference>
<dbReference type="Pfam" id="PF00501">
    <property type="entry name" value="AMP-binding"/>
    <property type="match status" value="1"/>
</dbReference>
<name>A0ABV9ZIS7_9PSEU</name>
<proteinExistence type="predicted"/>
<dbReference type="PANTHER" id="PTHR43767:SF1">
    <property type="entry name" value="NONRIBOSOMAL PEPTIDE SYNTHASE PES1 (EUROFUNG)-RELATED"/>
    <property type="match status" value="1"/>
</dbReference>
<gene>
    <name evidence="3" type="ORF">ACFPK1_18255</name>
</gene>
<dbReference type="SUPFAM" id="SSF56801">
    <property type="entry name" value="Acetyl-CoA synthetase-like"/>
    <property type="match status" value="1"/>
</dbReference>
<feature type="region of interest" description="Disordered" evidence="1">
    <location>
        <begin position="150"/>
        <end position="176"/>
    </location>
</feature>
<feature type="domain" description="AMP-dependent synthetase/ligase" evidence="2">
    <location>
        <begin position="12"/>
        <end position="366"/>
    </location>
</feature>
<sequence length="505" mass="52295">MPADLARTVLDACARHRDRVALLSGPRGRPVRFGALRSRVLAVAAGLRARGLAPGDRVLFAVPPSPTSLALALGVVIAGGTLAFADPRAGEAVLAARAAVLAPRWAIAASPVYALAGRPWRVLPGVTHVRVGPRLPGVPRGAVSWTHLAVGQRGGHPDAERQGSPHDHEPVGDPAAPTLVIPTSGTTAAPRLVVHSRAGLGAGLAAFAARVPFAPGDVVHTDQLMIGLPALAGGATWSLPAPGARPSRLGRVLRRRGATHTFCVPADVDAVVRGGLPPGLRGVLLGAAPVLPGPLRRLRAAAPDAELLAVYGMTELAPAAIATAEEKIAYTESGAEGDLLGSPLPGVAVHVVDDELRLTAPHQALGYLDTDRARGDTDTQRLQRHAADIPSGDLGRVLDDGRIVLTGRRKDMIIRGDRNIYPGLYEAAVTDLPGVREALLVGVPTPAGDEHVVLAVAGTAPSPATVRRLFGVDAPDEVVVLDDLPRGGRSRKPDRAALRARLVNR</sequence>
<dbReference type="InterPro" id="IPR042099">
    <property type="entry name" value="ANL_N_sf"/>
</dbReference>
<dbReference type="Gene3D" id="3.40.50.12780">
    <property type="entry name" value="N-terminal domain of ligase-like"/>
    <property type="match status" value="1"/>
</dbReference>
<organism evidence="3 4">
    <name type="scientific">Actinomycetospora rhizophila</name>
    <dbReference type="NCBI Taxonomy" id="1416876"/>
    <lineage>
        <taxon>Bacteria</taxon>
        <taxon>Bacillati</taxon>
        <taxon>Actinomycetota</taxon>
        <taxon>Actinomycetes</taxon>
        <taxon>Pseudonocardiales</taxon>
        <taxon>Pseudonocardiaceae</taxon>
        <taxon>Actinomycetospora</taxon>
    </lineage>
</organism>
<evidence type="ECO:0000259" key="2">
    <source>
        <dbReference type="Pfam" id="PF00501"/>
    </source>
</evidence>
<dbReference type="Proteomes" id="UP001596175">
    <property type="component" value="Unassembled WGS sequence"/>
</dbReference>
<dbReference type="InterPro" id="IPR045851">
    <property type="entry name" value="AMP-bd_C_sf"/>
</dbReference>
<protein>
    <submittedName>
        <fullName evidence="3">Class I adenylate-forming enzyme family protein</fullName>
    </submittedName>
</protein>
<feature type="compositionally biased region" description="Basic and acidic residues" evidence="1">
    <location>
        <begin position="155"/>
        <end position="171"/>
    </location>
</feature>
<evidence type="ECO:0000256" key="1">
    <source>
        <dbReference type="SAM" id="MobiDB-lite"/>
    </source>
</evidence>
<dbReference type="InterPro" id="IPR000873">
    <property type="entry name" value="AMP-dep_synth/lig_dom"/>
</dbReference>